<accession>A0A371RKU4</accession>
<reference evidence="7 8" key="1">
    <citation type="submission" date="2018-08" db="EMBL/GenBank/DDBJ databases">
        <title>Parvularcula sp. SM1705, isolated from surface water of the South Sea China.</title>
        <authorList>
            <person name="Sun L."/>
        </authorList>
    </citation>
    <scope>NUCLEOTIDE SEQUENCE [LARGE SCALE GENOMIC DNA]</scope>
    <source>
        <strain evidence="7 8">SM1705</strain>
    </source>
</reference>
<organism evidence="7 8">
    <name type="scientific">Parvularcula marina</name>
    <dbReference type="NCBI Taxonomy" id="2292771"/>
    <lineage>
        <taxon>Bacteria</taxon>
        <taxon>Pseudomonadati</taxon>
        <taxon>Pseudomonadota</taxon>
        <taxon>Alphaproteobacteria</taxon>
        <taxon>Parvularculales</taxon>
        <taxon>Parvularculaceae</taxon>
        <taxon>Parvularcula</taxon>
    </lineage>
</organism>
<dbReference type="InterPro" id="IPR027359">
    <property type="entry name" value="Volt_channel_dom_sf"/>
</dbReference>
<feature type="transmembrane region" description="Helical" evidence="5">
    <location>
        <begin position="33"/>
        <end position="51"/>
    </location>
</feature>
<evidence type="ECO:0000256" key="3">
    <source>
        <dbReference type="ARBA" id="ARBA00022989"/>
    </source>
</evidence>
<dbReference type="InParanoid" id="A0A371RKU4"/>
<evidence type="ECO:0000259" key="6">
    <source>
        <dbReference type="Pfam" id="PF00520"/>
    </source>
</evidence>
<evidence type="ECO:0000256" key="5">
    <source>
        <dbReference type="SAM" id="Phobius"/>
    </source>
</evidence>
<dbReference type="Gene3D" id="1.20.120.350">
    <property type="entry name" value="Voltage-gated potassium channels. Chain C"/>
    <property type="match status" value="1"/>
</dbReference>
<keyword evidence="2 5" id="KW-0812">Transmembrane</keyword>
<keyword evidence="4 5" id="KW-0472">Membrane</keyword>
<dbReference type="GO" id="GO:0001518">
    <property type="term" value="C:voltage-gated sodium channel complex"/>
    <property type="evidence" value="ECO:0007669"/>
    <property type="project" value="TreeGrafter"/>
</dbReference>
<feature type="transmembrane region" description="Helical" evidence="5">
    <location>
        <begin position="178"/>
        <end position="198"/>
    </location>
</feature>
<keyword evidence="3 5" id="KW-1133">Transmembrane helix</keyword>
<dbReference type="Gene3D" id="1.10.287.70">
    <property type="match status" value="1"/>
</dbReference>
<proteinExistence type="predicted"/>
<keyword evidence="8" id="KW-1185">Reference proteome</keyword>
<feature type="transmembrane region" description="Helical" evidence="5">
    <location>
        <begin position="63"/>
        <end position="85"/>
    </location>
</feature>
<comment type="subcellular location">
    <subcellularLocation>
        <location evidence="1">Membrane</location>
        <topology evidence="1">Multi-pass membrane protein</topology>
    </subcellularLocation>
</comment>
<dbReference type="AlphaFoldDB" id="A0A371RKU4"/>
<dbReference type="OrthoDB" id="5297065at2"/>
<dbReference type="PANTHER" id="PTHR10037">
    <property type="entry name" value="VOLTAGE-GATED CATION CHANNEL CALCIUM AND SODIUM"/>
    <property type="match status" value="1"/>
</dbReference>
<sequence>MEQDYKAKDVAQLPQTPLARARARLVELVEAPWFSNAVMALICLNAITLGLETFDRFDPWRPWLHLFDLLFVTVFVIEMVLRIAAYGPSFFRSGWNIADFVIVAGAALAASNLFAALRAFRVLRLLRVVTVVPRMRTVVRALVDSVPGIISVAIIAVLIVYVFAVIAGSLYGETHPNYFGNVFTSMYTLFQIITLEGWRDIADDVQADHPMSWIFFLTFVLVGTFTMLNLFIAIVVRVVEEEADETEEFIHEETDHVLQELKVLSAKIDELKARLPDQERP</sequence>
<dbReference type="InterPro" id="IPR003915">
    <property type="entry name" value="PKD_2"/>
</dbReference>
<dbReference type="InterPro" id="IPR043203">
    <property type="entry name" value="VGCC_Ca_Na"/>
</dbReference>
<dbReference type="Pfam" id="PF00520">
    <property type="entry name" value="Ion_trans"/>
    <property type="match status" value="1"/>
</dbReference>
<dbReference type="RefSeq" id="WP_116392713.1">
    <property type="nucleotide sequence ID" value="NZ_QUQO01000001.1"/>
</dbReference>
<feature type="transmembrane region" description="Helical" evidence="5">
    <location>
        <begin position="97"/>
        <end position="120"/>
    </location>
</feature>
<dbReference type="EMBL" id="QUQO01000001">
    <property type="protein sequence ID" value="RFB06080.1"/>
    <property type="molecule type" value="Genomic_DNA"/>
</dbReference>
<protein>
    <submittedName>
        <fullName evidence="7">Ion transporter</fullName>
    </submittedName>
</protein>
<evidence type="ECO:0000256" key="4">
    <source>
        <dbReference type="ARBA" id="ARBA00023136"/>
    </source>
</evidence>
<evidence type="ECO:0000313" key="8">
    <source>
        <dbReference type="Proteomes" id="UP000264589"/>
    </source>
</evidence>
<dbReference type="SUPFAM" id="SSF81324">
    <property type="entry name" value="Voltage-gated potassium channels"/>
    <property type="match status" value="1"/>
</dbReference>
<dbReference type="PANTHER" id="PTHR10037:SF62">
    <property type="entry name" value="SODIUM CHANNEL PROTEIN 60E"/>
    <property type="match status" value="1"/>
</dbReference>
<comment type="caution">
    <text evidence="7">The sequence shown here is derived from an EMBL/GenBank/DDBJ whole genome shotgun (WGS) entry which is preliminary data.</text>
</comment>
<evidence type="ECO:0000313" key="7">
    <source>
        <dbReference type="EMBL" id="RFB06080.1"/>
    </source>
</evidence>
<evidence type="ECO:0000256" key="1">
    <source>
        <dbReference type="ARBA" id="ARBA00004141"/>
    </source>
</evidence>
<feature type="domain" description="Ion transport" evidence="6">
    <location>
        <begin position="32"/>
        <end position="246"/>
    </location>
</feature>
<name>A0A371RKU4_9PROT</name>
<dbReference type="GO" id="GO:0005248">
    <property type="term" value="F:voltage-gated sodium channel activity"/>
    <property type="evidence" value="ECO:0007669"/>
    <property type="project" value="TreeGrafter"/>
</dbReference>
<dbReference type="Proteomes" id="UP000264589">
    <property type="component" value="Unassembled WGS sequence"/>
</dbReference>
<gene>
    <name evidence="7" type="ORF">DX908_12885</name>
</gene>
<feature type="transmembrane region" description="Helical" evidence="5">
    <location>
        <begin position="210"/>
        <end position="236"/>
    </location>
</feature>
<dbReference type="GO" id="GO:0005509">
    <property type="term" value="F:calcium ion binding"/>
    <property type="evidence" value="ECO:0007669"/>
    <property type="project" value="InterPro"/>
</dbReference>
<dbReference type="InterPro" id="IPR005821">
    <property type="entry name" value="Ion_trans_dom"/>
</dbReference>
<dbReference type="PRINTS" id="PR01433">
    <property type="entry name" value="POLYCYSTIN2"/>
</dbReference>
<feature type="transmembrane region" description="Helical" evidence="5">
    <location>
        <begin position="141"/>
        <end position="166"/>
    </location>
</feature>
<evidence type="ECO:0000256" key="2">
    <source>
        <dbReference type="ARBA" id="ARBA00022692"/>
    </source>
</evidence>